<proteinExistence type="predicted"/>
<dbReference type="EMBL" id="CAJSLV010000044">
    <property type="protein sequence ID" value="CAG6392304.1"/>
    <property type="molecule type" value="Genomic_DNA"/>
</dbReference>
<dbReference type="Proteomes" id="UP001152519">
    <property type="component" value="Unassembled WGS sequence"/>
</dbReference>
<keyword evidence="2" id="KW-1185">Reference proteome</keyword>
<gene>
    <name evidence="1" type="ORF">SCOCK_160086</name>
</gene>
<protein>
    <submittedName>
        <fullName evidence="1">Uncharacterized protein</fullName>
    </submittedName>
</protein>
<evidence type="ECO:0000313" key="2">
    <source>
        <dbReference type="Proteomes" id="UP001152519"/>
    </source>
</evidence>
<comment type="caution">
    <text evidence="1">The sequence shown here is derived from an EMBL/GenBank/DDBJ whole genome shotgun (WGS) entry which is preliminary data.</text>
</comment>
<evidence type="ECO:0000313" key="1">
    <source>
        <dbReference type="EMBL" id="CAG6392304.1"/>
    </source>
</evidence>
<reference evidence="1" key="1">
    <citation type="submission" date="2021-05" db="EMBL/GenBank/DDBJ databases">
        <authorList>
            <person name="Arsene-Ploetze F."/>
        </authorList>
    </citation>
    <scope>NUCLEOTIDE SEQUENCE</scope>
    <source>
        <strain evidence="1">DSM 42138</strain>
    </source>
</reference>
<organism evidence="1 2">
    <name type="scientific">Actinacidiphila cocklensis</name>
    <dbReference type="NCBI Taxonomy" id="887465"/>
    <lineage>
        <taxon>Bacteria</taxon>
        <taxon>Bacillati</taxon>
        <taxon>Actinomycetota</taxon>
        <taxon>Actinomycetes</taxon>
        <taxon>Kitasatosporales</taxon>
        <taxon>Streptomycetaceae</taxon>
        <taxon>Actinacidiphila</taxon>
    </lineage>
</organism>
<sequence length="84" mass="9107">MPDDPSKGSSFFGAASVVQPASHGLPVTLPARSPFCHQPSTPFFPTLPRPRPLHFSLRLLSSVGQSDALVKRRSSVRTRQGAPW</sequence>
<dbReference type="AlphaFoldDB" id="A0A9W4DLD3"/>
<accession>A0A9W4DLD3</accession>
<name>A0A9W4DLD3_9ACTN</name>